<feature type="domain" description="Peptidase M16 N-terminal" evidence="8">
    <location>
        <begin position="20"/>
        <end position="95"/>
    </location>
</feature>
<organism evidence="9 10">
    <name type="scientific">Gossypium hirsutum</name>
    <name type="common">Upland cotton</name>
    <name type="synonym">Gossypium mexicanum</name>
    <dbReference type="NCBI Taxonomy" id="3635"/>
    <lineage>
        <taxon>Eukaryota</taxon>
        <taxon>Viridiplantae</taxon>
        <taxon>Streptophyta</taxon>
        <taxon>Embryophyta</taxon>
        <taxon>Tracheophyta</taxon>
        <taxon>Spermatophyta</taxon>
        <taxon>Magnoliopsida</taxon>
        <taxon>eudicotyledons</taxon>
        <taxon>Gunneridae</taxon>
        <taxon>Pentapetalae</taxon>
        <taxon>rosids</taxon>
        <taxon>malvids</taxon>
        <taxon>Malvales</taxon>
        <taxon>Malvaceae</taxon>
        <taxon>Malvoideae</taxon>
        <taxon>Gossypium</taxon>
    </lineage>
</organism>
<evidence type="ECO:0000259" key="8">
    <source>
        <dbReference type="Pfam" id="PF00675"/>
    </source>
</evidence>
<dbReference type="RefSeq" id="XP_040963875.1">
    <property type="nucleotide sequence ID" value="XM_041107941.1"/>
</dbReference>
<dbReference type="Gene3D" id="3.30.830.10">
    <property type="entry name" value="Metalloenzyme, LuxS/M16 peptidase-like"/>
    <property type="match status" value="1"/>
</dbReference>
<evidence type="ECO:0000313" key="10">
    <source>
        <dbReference type="RefSeq" id="XP_040963875.1"/>
    </source>
</evidence>
<proteinExistence type="inferred from homology"/>
<evidence type="ECO:0000256" key="3">
    <source>
        <dbReference type="ARBA" id="ARBA00022723"/>
    </source>
</evidence>
<sequence length="108" mass="12528">MWVLVLFVTLTASKALPIFLHGGRTNAFTAFEMTNYFFDVNTDCFEEALDRFAQFFIKPLMSADATMREIKAIDSENQKNLLSDAWRMNQLQKHLSLESHPYHKFSTS</sequence>
<evidence type="ECO:0000313" key="9">
    <source>
        <dbReference type="Proteomes" id="UP000818029"/>
    </source>
</evidence>
<dbReference type="SUPFAM" id="SSF63411">
    <property type="entry name" value="LuxS/MPP-like metallohydrolase"/>
    <property type="match status" value="1"/>
</dbReference>
<evidence type="ECO:0000256" key="7">
    <source>
        <dbReference type="SAM" id="SignalP"/>
    </source>
</evidence>
<dbReference type="PANTHER" id="PTHR43690:SF18">
    <property type="entry name" value="INSULIN-DEGRADING ENZYME-RELATED"/>
    <property type="match status" value="1"/>
</dbReference>
<dbReference type="PANTHER" id="PTHR43690">
    <property type="entry name" value="NARDILYSIN"/>
    <property type="match status" value="1"/>
</dbReference>
<reference evidence="10" key="2">
    <citation type="submission" date="2025-08" db="UniProtKB">
        <authorList>
            <consortium name="RefSeq"/>
        </authorList>
    </citation>
    <scope>IDENTIFICATION</scope>
</reference>
<dbReference type="GeneID" id="107947451"/>
<keyword evidence="2" id="KW-0645">Protease</keyword>
<name>A0ABM3B9Z0_GOSHI</name>
<keyword evidence="7" id="KW-0732">Signal</keyword>
<gene>
    <name evidence="10" type="primary">LOC107947451</name>
</gene>
<dbReference type="Proteomes" id="UP000818029">
    <property type="component" value="Chromosome D12"/>
</dbReference>
<keyword evidence="4" id="KW-0378">Hydrolase</keyword>
<evidence type="ECO:0000256" key="4">
    <source>
        <dbReference type="ARBA" id="ARBA00022801"/>
    </source>
</evidence>
<keyword evidence="5" id="KW-0862">Zinc</keyword>
<keyword evidence="3" id="KW-0479">Metal-binding</keyword>
<dbReference type="Pfam" id="PF00675">
    <property type="entry name" value="Peptidase_M16"/>
    <property type="match status" value="1"/>
</dbReference>
<dbReference type="InterPro" id="IPR011249">
    <property type="entry name" value="Metalloenz_LuxS/M16"/>
</dbReference>
<evidence type="ECO:0000256" key="2">
    <source>
        <dbReference type="ARBA" id="ARBA00022670"/>
    </source>
</evidence>
<dbReference type="InterPro" id="IPR050626">
    <property type="entry name" value="Peptidase_M16"/>
</dbReference>
<evidence type="ECO:0000256" key="6">
    <source>
        <dbReference type="ARBA" id="ARBA00023049"/>
    </source>
</evidence>
<accession>A0ABM3B9Z0</accession>
<evidence type="ECO:0000256" key="1">
    <source>
        <dbReference type="ARBA" id="ARBA00007261"/>
    </source>
</evidence>
<comment type="similarity">
    <text evidence="1">Belongs to the peptidase M16 family.</text>
</comment>
<feature type="chain" id="PRO_5045153265" evidence="7">
    <location>
        <begin position="16"/>
        <end position="108"/>
    </location>
</feature>
<dbReference type="InterPro" id="IPR011765">
    <property type="entry name" value="Pept_M16_N"/>
</dbReference>
<evidence type="ECO:0000256" key="5">
    <source>
        <dbReference type="ARBA" id="ARBA00022833"/>
    </source>
</evidence>
<feature type="signal peptide" evidence="7">
    <location>
        <begin position="1"/>
        <end position="15"/>
    </location>
</feature>
<protein>
    <submittedName>
        <fullName evidence="10">Insulin-degrading enzyme-like 1, peroxisomal</fullName>
    </submittedName>
</protein>
<reference evidence="9" key="1">
    <citation type="journal article" date="2020" name="Nat. Genet.">
        <title>Genomic diversifications of five Gossypium allopolyploid species and their impact on cotton improvement.</title>
        <authorList>
            <person name="Chen Z.J."/>
            <person name="Sreedasyam A."/>
            <person name="Ando A."/>
            <person name="Song Q."/>
            <person name="De Santiago L.M."/>
            <person name="Hulse-Kemp A.M."/>
            <person name="Ding M."/>
            <person name="Ye W."/>
            <person name="Kirkbride R.C."/>
            <person name="Jenkins J."/>
            <person name="Plott C."/>
            <person name="Lovell J."/>
            <person name="Lin Y.M."/>
            <person name="Vaughn R."/>
            <person name="Liu B."/>
            <person name="Simpson S."/>
            <person name="Scheffler B.E."/>
            <person name="Wen L."/>
            <person name="Saski C.A."/>
            <person name="Grover C.E."/>
            <person name="Hu G."/>
            <person name="Conover J.L."/>
            <person name="Carlson J.W."/>
            <person name="Shu S."/>
            <person name="Boston L.B."/>
            <person name="Williams M."/>
            <person name="Peterson D.G."/>
            <person name="McGee K."/>
            <person name="Jones D.C."/>
            <person name="Wendel J.F."/>
            <person name="Stelly D.M."/>
            <person name="Grimwood J."/>
            <person name="Schmutz J."/>
        </authorList>
    </citation>
    <scope>NUCLEOTIDE SEQUENCE [LARGE SCALE GENOMIC DNA]</scope>
    <source>
        <strain evidence="9">cv. TM-1</strain>
    </source>
</reference>
<keyword evidence="6" id="KW-0482">Metalloprotease</keyword>
<keyword evidence="9" id="KW-1185">Reference proteome</keyword>